<comment type="caution">
    <text evidence="7">The sequence shown here is derived from an EMBL/GenBank/DDBJ whole genome shotgun (WGS) entry which is preliminary data.</text>
</comment>
<dbReference type="InterPro" id="IPR017441">
    <property type="entry name" value="Protein_kinase_ATP_BS"/>
</dbReference>
<evidence type="ECO:0000256" key="1">
    <source>
        <dbReference type="ARBA" id="ARBA00022679"/>
    </source>
</evidence>
<dbReference type="PANTHER" id="PTHR43289">
    <property type="entry name" value="MITOGEN-ACTIVATED PROTEIN KINASE KINASE KINASE 20-RELATED"/>
    <property type="match status" value="1"/>
</dbReference>
<keyword evidence="4 5" id="KW-0067">ATP-binding</keyword>
<protein>
    <submittedName>
        <fullName evidence="7">Serine/threonine protein kinase</fullName>
    </submittedName>
</protein>
<dbReference type="PROSITE" id="PS00108">
    <property type="entry name" value="PROTEIN_KINASE_ST"/>
    <property type="match status" value="1"/>
</dbReference>
<keyword evidence="1" id="KW-0808">Transferase</keyword>
<organism evidence="7">
    <name type="scientific">Bradyrhizobium septentrionale</name>
    <dbReference type="NCBI Taxonomy" id="1404411"/>
    <lineage>
        <taxon>Bacteria</taxon>
        <taxon>Pseudomonadati</taxon>
        <taxon>Pseudomonadota</taxon>
        <taxon>Alphaproteobacteria</taxon>
        <taxon>Hyphomicrobiales</taxon>
        <taxon>Nitrobacteraceae</taxon>
        <taxon>Bradyrhizobium</taxon>
    </lineage>
</organism>
<dbReference type="EMBL" id="JAAOLE020000002">
    <property type="protein sequence ID" value="NVI50508.1"/>
    <property type="molecule type" value="Genomic_DNA"/>
</dbReference>
<evidence type="ECO:0000256" key="4">
    <source>
        <dbReference type="ARBA" id="ARBA00022840"/>
    </source>
</evidence>
<reference evidence="7" key="1">
    <citation type="submission" date="2020-06" db="EMBL/GenBank/DDBJ databases">
        <title>Whole Genome Sequence of Bradyrhizobium sp. Strain 1S1.</title>
        <authorList>
            <person name="Bromfield E.S.P."/>
            <person name="Cloutier S."/>
        </authorList>
    </citation>
    <scope>NUCLEOTIDE SEQUENCE [LARGE SCALE GENOMIC DNA]</scope>
    <source>
        <strain evidence="7">1S1</strain>
    </source>
</reference>
<evidence type="ECO:0000259" key="6">
    <source>
        <dbReference type="PROSITE" id="PS50011"/>
    </source>
</evidence>
<gene>
    <name evidence="7" type="ORF">HAP48_048630</name>
</gene>
<keyword evidence="3 7" id="KW-0418">Kinase</keyword>
<dbReference type="Gene3D" id="1.10.510.10">
    <property type="entry name" value="Transferase(Phosphotransferase) domain 1"/>
    <property type="match status" value="1"/>
</dbReference>
<dbReference type="PANTHER" id="PTHR43289:SF6">
    <property type="entry name" value="SERINE_THREONINE-PROTEIN KINASE NEKL-3"/>
    <property type="match status" value="1"/>
</dbReference>
<dbReference type="SMART" id="SM00220">
    <property type="entry name" value="S_TKc"/>
    <property type="match status" value="1"/>
</dbReference>
<dbReference type="RefSeq" id="WP_176399295.1">
    <property type="nucleotide sequence ID" value="NZ_CP088284.1"/>
</dbReference>
<sequence>MSTAPLGYVLGGRFDLVEIIGEGGTSTVYRAIDRIGLWAREQNPEVAVKVIQPNAMMRQKLVQLLHREARLLRDCVHRNLVRIYDSDYDGKYHYLVMELLKGRALAHILADRQGPPLSPSVSFHIVRAAGQGLAHMHSLGIVHGDLKPGNIFMTSTGEVKILDFGTALMLDVSPQHDRSTALLDQIGLLTPAYASPQMLRGEPWAESDDVFSLAVVAYLALTGTHPYARLPADEALKANLGPAPPPTVSAAQWRVLASGLALNRRDRIETVGEFVQRLARPRWFYRWRGQRMPLSH</sequence>
<evidence type="ECO:0000256" key="2">
    <source>
        <dbReference type="ARBA" id="ARBA00022741"/>
    </source>
</evidence>
<dbReference type="GO" id="GO:0005524">
    <property type="term" value="F:ATP binding"/>
    <property type="evidence" value="ECO:0007669"/>
    <property type="project" value="UniProtKB-UniRule"/>
</dbReference>
<dbReference type="CDD" id="cd14014">
    <property type="entry name" value="STKc_PknB_like"/>
    <property type="match status" value="1"/>
</dbReference>
<name>A0A973WAC2_9BRAD</name>
<dbReference type="Pfam" id="PF00069">
    <property type="entry name" value="Pkinase"/>
    <property type="match status" value="1"/>
</dbReference>
<dbReference type="InterPro" id="IPR008271">
    <property type="entry name" value="Ser/Thr_kinase_AS"/>
</dbReference>
<keyword evidence="2 5" id="KW-0547">Nucleotide-binding</keyword>
<dbReference type="PROSITE" id="PS00107">
    <property type="entry name" value="PROTEIN_KINASE_ATP"/>
    <property type="match status" value="1"/>
</dbReference>
<dbReference type="Gene3D" id="3.30.200.20">
    <property type="entry name" value="Phosphorylase Kinase, domain 1"/>
    <property type="match status" value="1"/>
</dbReference>
<accession>A0A973WAC2</accession>
<keyword evidence="7" id="KW-0723">Serine/threonine-protein kinase</keyword>
<feature type="binding site" evidence="5">
    <location>
        <position position="49"/>
    </location>
    <ligand>
        <name>ATP</name>
        <dbReference type="ChEBI" id="CHEBI:30616"/>
    </ligand>
</feature>
<dbReference type="InterPro" id="IPR011009">
    <property type="entry name" value="Kinase-like_dom_sf"/>
</dbReference>
<dbReference type="PROSITE" id="PS50011">
    <property type="entry name" value="PROTEIN_KINASE_DOM"/>
    <property type="match status" value="1"/>
</dbReference>
<evidence type="ECO:0000313" key="7">
    <source>
        <dbReference type="EMBL" id="NVI50508.1"/>
    </source>
</evidence>
<evidence type="ECO:0000256" key="5">
    <source>
        <dbReference type="PROSITE-ProRule" id="PRU10141"/>
    </source>
</evidence>
<feature type="domain" description="Protein kinase" evidence="6">
    <location>
        <begin position="14"/>
        <end position="284"/>
    </location>
</feature>
<dbReference type="InterPro" id="IPR000719">
    <property type="entry name" value="Prot_kinase_dom"/>
</dbReference>
<evidence type="ECO:0000256" key="3">
    <source>
        <dbReference type="ARBA" id="ARBA00022777"/>
    </source>
</evidence>
<dbReference type="GO" id="GO:0004674">
    <property type="term" value="F:protein serine/threonine kinase activity"/>
    <property type="evidence" value="ECO:0007669"/>
    <property type="project" value="UniProtKB-KW"/>
</dbReference>
<proteinExistence type="predicted"/>
<dbReference type="AlphaFoldDB" id="A0A973WAC2"/>
<dbReference type="SUPFAM" id="SSF56112">
    <property type="entry name" value="Protein kinase-like (PK-like)"/>
    <property type="match status" value="1"/>
</dbReference>